<proteinExistence type="predicted"/>
<evidence type="ECO:0000313" key="1">
    <source>
        <dbReference type="EMBL" id="MDC2828444.1"/>
    </source>
</evidence>
<name>A0AAJ1HRY0_LIMMU</name>
<reference evidence="1" key="1">
    <citation type="submission" date="2023-01" db="EMBL/GenBank/DDBJ databases">
        <title>Genome analysis of 13 Lactobacillus isolated from gut of wild boar.</title>
        <authorList>
            <person name="Papp P."/>
            <person name="Libisch B."/>
            <person name="Nagy T."/>
            <person name="Olasz F."/>
        </authorList>
    </citation>
    <scope>NUCLEOTIDE SEQUENCE</scope>
    <source>
        <strain evidence="1">F108</strain>
    </source>
</reference>
<gene>
    <name evidence="1" type="ORF">PO158_09145</name>
</gene>
<dbReference type="EMBL" id="JAQOND010000032">
    <property type="protein sequence ID" value="MDC2828444.1"/>
    <property type="molecule type" value="Genomic_DNA"/>
</dbReference>
<accession>A0AAJ1HRY0</accession>
<organism evidence="1 2">
    <name type="scientific">Limosilactobacillus mucosae</name>
    <name type="common">Lactobacillus mucosae</name>
    <dbReference type="NCBI Taxonomy" id="97478"/>
    <lineage>
        <taxon>Bacteria</taxon>
        <taxon>Bacillati</taxon>
        <taxon>Bacillota</taxon>
        <taxon>Bacilli</taxon>
        <taxon>Lactobacillales</taxon>
        <taxon>Lactobacillaceae</taxon>
        <taxon>Limosilactobacillus</taxon>
    </lineage>
</organism>
<dbReference type="Proteomes" id="UP001218021">
    <property type="component" value="Unassembled WGS sequence"/>
</dbReference>
<sequence length="79" mass="9380">MPSGHYGDYDPNRFSKFHHRLSTSDYYKTIDGIWKDRGKIKSQADMRKLIIYQFKKSFYGGLLPEDFDHMYANKHGKNS</sequence>
<comment type="caution">
    <text evidence="1">The sequence shown here is derived from an EMBL/GenBank/DDBJ whole genome shotgun (WGS) entry which is preliminary data.</text>
</comment>
<protein>
    <submittedName>
        <fullName evidence="1">Uncharacterized protein</fullName>
    </submittedName>
</protein>
<evidence type="ECO:0000313" key="2">
    <source>
        <dbReference type="Proteomes" id="UP001218021"/>
    </source>
</evidence>
<dbReference type="RefSeq" id="WP_272207394.1">
    <property type="nucleotide sequence ID" value="NZ_JAQONC010000001.1"/>
</dbReference>
<dbReference type="AlphaFoldDB" id="A0AAJ1HRY0"/>